<protein>
    <recommendedName>
        <fullName evidence="4">Tc1-like transposase DDE domain-containing protein</fullName>
    </recommendedName>
</protein>
<evidence type="ECO:0000313" key="3">
    <source>
        <dbReference type="Proteomes" id="UP001148838"/>
    </source>
</evidence>
<evidence type="ECO:0000313" key="2">
    <source>
        <dbReference type="EMBL" id="KAJ4442399.1"/>
    </source>
</evidence>
<evidence type="ECO:0008006" key="4">
    <source>
        <dbReference type="Google" id="ProtNLM"/>
    </source>
</evidence>
<feature type="compositionally biased region" description="Polar residues" evidence="1">
    <location>
        <begin position="41"/>
        <end position="53"/>
    </location>
</feature>
<accession>A0ABQ8T8R9</accession>
<dbReference type="EMBL" id="JAJSOF020000013">
    <property type="protein sequence ID" value="KAJ4442399.1"/>
    <property type="molecule type" value="Genomic_DNA"/>
</dbReference>
<dbReference type="Gene3D" id="3.30.420.10">
    <property type="entry name" value="Ribonuclease H-like superfamily/Ribonuclease H"/>
    <property type="match status" value="1"/>
</dbReference>
<evidence type="ECO:0000256" key="1">
    <source>
        <dbReference type="SAM" id="MobiDB-lite"/>
    </source>
</evidence>
<name>A0ABQ8T8R9_PERAM</name>
<gene>
    <name evidence="2" type="ORF">ANN_03985</name>
</gene>
<dbReference type="InterPro" id="IPR036397">
    <property type="entry name" value="RNaseH_sf"/>
</dbReference>
<dbReference type="Proteomes" id="UP001148838">
    <property type="component" value="Unassembled WGS sequence"/>
</dbReference>
<feature type="compositionally biased region" description="Acidic residues" evidence="1">
    <location>
        <begin position="58"/>
        <end position="71"/>
    </location>
</feature>
<feature type="region of interest" description="Disordered" evidence="1">
    <location>
        <begin position="41"/>
        <end position="89"/>
    </location>
</feature>
<organism evidence="2 3">
    <name type="scientific">Periplaneta americana</name>
    <name type="common">American cockroach</name>
    <name type="synonym">Blatta americana</name>
    <dbReference type="NCBI Taxonomy" id="6978"/>
    <lineage>
        <taxon>Eukaryota</taxon>
        <taxon>Metazoa</taxon>
        <taxon>Ecdysozoa</taxon>
        <taxon>Arthropoda</taxon>
        <taxon>Hexapoda</taxon>
        <taxon>Insecta</taxon>
        <taxon>Pterygota</taxon>
        <taxon>Neoptera</taxon>
        <taxon>Polyneoptera</taxon>
        <taxon>Dictyoptera</taxon>
        <taxon>Blattodea</taxon>
        <taxon>Blattoidea</taxon>
        <taxon>Blattidae</taxon>
        <taxon>Blattinae</taxon>
        <taxon>Periplaneta</taxon>
    </lineage>
</organism>
<proteinExistence type="predicted"/>
<feature type="compositionally biased region" description="Polar residues" evidence="1">
    <location>
        <begin position="134"/>
        <end position="166"/>
    </location>
</feature>
<comment type="caution">
    <text evidence="2">The sequence shown here is derived from an EMBL/GenBank/DDBJ whole genome shotgun (WGS) entry which is preliminary data.</text>
</comment>
<feature type="region of interest" description="Disordered" evidence="1">
    <location>
        <begin position="132"/>
        <end position="166"/>
    </location>
</feature>
<keyword evidence="3" id="KW-1185">Reference proteome</keyword>
<sequence>MYSVDKLLKERDFFPVRLPPYHPDLNPIQHIWNMTKEKISEQNVNSVSPSSLNRMVPEAEDGDDSGTETADETGSTTDSAGEGECMHSGRGSATLNIQLISQPVSEKARASKPVLCTGVRLECASATASAAEGLSSSAVDRSWRDLSSSAVDRSWKDPSSSTVNCL</sequence>
<reference evidence="2 3" key="1">
    <citation type="journal article" date="2022" name="Allergy">
        <title>Genome assembly and annotation of Periplaneta americana reveal a comprehensive cockroach allergen profile.</title>
        <authorList>
            <person name="Wang L."/>
            <person name="Xiong Q."/>
            <person name="Saelim N."/>
            <person name="Wang L."/>
            <person name="Nong W."/>
            <person name="Wan A.T."/>
            <person name="Shi M."/>
            <person name="Liu X."/>
            <person name="Cao Q."/>
            <person name="Hui J.H.L."/>
            <person name="Sookrung N."/>
            <person name="Leung T.F."/>
            <person name="Tungtrongchitr A."/>
            <person name="Tsui S.K.W."/>
        </authorList>
    </citation>
    <scope>NUCLEOTIDE SEQUENCE [LARGE SCALE GENOMIC DNA]</scope>
    <source>
        <strain evidence="2">PWHHKU_190912</strain>
    </source>
</reference>